<dbReference type="eggNOG" id="ENOG5031I8Q">
    <property type="taxonomic scope" value="Bacteria"/>
</dbReference>
<evidence type="ECO:0000313" key="3">
    <source>
        <dbReference type="EMBL" id="ADQ80170.1"/>
    </source>
</evidence>
<evidence type="ECO:0000256" key="2">
    <source>
        <dbReference type="SAM" id="Phobius"/>
    </source>
</evidence>
<dbReference type="HOGENOM" id="CLU_1193940_0_0_10"/>
<dbReference type="RefSeq" id="WP_013445539.1">
    <property type="nucleotide sequence ID" value="NC_014734.1"/>
</dbReference>
<evidence type="ECO:0000256" key="1">
    <source>
        <dbReference type="SAM" id="Coils"/>
    </source>
</evidence>
<dbReference type="KEGG" id="ppn:Palpr_2033"/>
<feature type="coiled-coil region" evidence="1">
    <location>
        <begin position="61"/>
        <end position="88"/>
    </location>
</feature>
<sequence>MQDEITKHSRKIYKTLKNSKKPIIEKSKEIFIEIFIIVFSVTLSIWLHSWTQEKHQQKEAMEFLIDLKDDLNKDIESMSKKKVQLSEAIKQYSYLKNLTKERIDSLSNKKQGIDIAVSYVIRKTNNGNYEGFKSSGKIGFIENKKLKKMILEYYQEDVPSTDEAEKYYNSRLSKIEDLIFQDKDKKKKFLDPVLKMSFGVVIQIAENNKRNYDAVSKDVREIINEINREEKK</sequence>
<feature type="transmembrane region" description="Helical" evidence="2">
    <location>
        <begin position="30"/>
        <end position="50"/>
    </location>
</feature>
<dbReference type="AlphaFoldDB" id="E4T626"/>
<reference evidence="3 4" key="2">
    <citation type="journal article" date="2011" name="Stand. Genomic Sci.">
        <title>Complete genome sequence of Paludibacter propionicigenes type strain (WB4).</title>
        <authorList>
            <person name="Gronow S."/>
            <person name="Munk C."/>
            <person name="Lapidus A."/>
            <person name="Nolan M."/>
            <person name="Lucas S."/>
            <person name="Hammon N."/>
            <person name="Deshpande S."/>
            <person name="Cheng J.F."/>
            <person name="Tapia R."/>
            <person name="Han C."/>
            <person name="Goodwin L."/>
            <person name="Pitluck S."/>
            <person name="Liolios K."/>
            <person name="Ivanova N."/>
            <person name="Mavromatis K."/>
            <person name="Mikhailova N."/>
            <person name="Pati A."/>
            <person name="Chen A."/>
            <person name="Palaniappan K."/>
            <person name="Land M."/>
            <person name="Hauser L."/>
            <person name="Chang Y.J."/>
            <person name="Jeffries C.D."/>
            <person name="Brambilla E."/>
            <person name="Rohde M."/>
            <person name="Goker M."/>
            <person name="Detter J.C."/>
            <person name="Woyke T."/>
            <person name="Bristow J."/>
            <person name="Eisen J.A."/>
            <person name="Markowitz V."/>
            <person name="Hugenholtz P."/>
            <person name="Kyrpides N.C."/>
            <person name="Klenk H.P."/>
        </authorList>
    </citation>
    <scope>NUCLEOTIDE SEQUENCE [LARGE SCALE GENOMIC DNA]</scope>
    <source>
        <strain evidence="4">DSM 17365 / JCM 13257 / WB4</strain>
    </source>
</reference>
<dbReference type="EMBL" id="CP002345">
    <property type="protein sequence ID" value="ADQ80170.1"/>
    <property type="molecule type" value="Genomic_DNA"/>
</dbReference>
<proteinExistence type="predicted"/>
<name>E4T626_PALPW</name>
<keyword evidence="2" id="KW-0472">Membrane</keyword>
<dbReference type="STRING" id="694427.Palpr_2033"/>
<evidence type="ECO:0000313" key="4">
    <source>
        <dbReference type="Proteomes" id="UP000008718"/>
    </source>
</evidence>
<dbReference type="OrthoDB" id="874372at2"/>
<keyword evidence="2" id="KW-1133">Transmembrane helix</keyword>
<keyword evidence="4" id="KW-1185">Reference proteome</keyword>
<protein>
    <submittedName>
        <fullName evidence="3">Uncharacterized protein</fullName>
    </submittedName>
</protein>
<gene>
    <name evidence="3" type="ordered locus">Palpr_2033</name>
</gene>
<keyword evidence="2" id="KW-0812">Transmembrane</keyword>
<organism evidence="3 4">
    <name type="scientific">Paludibacter propionicigenes (strain DSM 17365 / JCM 13257 / WB4)</name>
    <dbReference type="NCBI Taxonomy" id="694427"/>
    <lineage>
        <taxon>Bacteria</taxon>
        <taxon>Pseudomonadati</taxon>
        <taxon>Bacteroidota</taxon>
        <taxon>Bacteroidia</taxon>
        <taxon>Bacteroidales</taxon>
        <taxon>Paludibacteraceae</taxon>
        <taxon>Paludibacter</taxon>
    </lineage>
</organism>
<dbReference type="Proteomes" id="UP000008718">
    <property type="component" value="Chromosome"/>
</dbReference>
<keyword evidence="1" id="KW-0175">Coiled coil</keyword>
<reference key="1">
    <citation type="submission" date="2010-11" db="EMBL/GenBank/DDBJ databases">
        <title>The complete genome of Paludibacter propionicigenes DSM 17365.</title>
        <authorList>
            <consortium name="US DOE Joint Genome Institute (JGI-PGF)"/>
            <person name="Lucas S."/>
            <person name="Copeland A."/>
            <person name="Lapidus A."/>
            <person name="Bruce D."/>
            <person name="Goodwin L."/>
            <person name="Pitluck S."/>
            <person name="Kyrpides N."/>
            <person name="Mavromatis K."/>
            <person name="Ivanova N."/>
            <person name="Munk A.C."/>
            <person name="Brettin T."/>
            <person name="Detter J.C."/>
            <person name="Han C."/>
            <person name="Tapia R."/>
            <person name="Land M."/>
            <person name="Hauser L."/>
            <person name="Markowitz V."/>
            <person name="Cheng J.-F."/>
            <person name="Hugenholtz P."/>
            <person name="Woyke T."/>
            <person name="Wu D."/>
            <person name="Gronow S."/>
            <person name="Wellnitz S."/>
            <person name="Brambilla E."/>
            <person name="Klenk H.-P."/>
            <person name="Eisen J.A."/>
        </authorList>
    </citation>
    <scope>NUCLEOTIDE SEQUENCE</scope>
    <source>
        <strain>WB4</strain>
    </source>
</reference>
<accession>E4T626</accession>